<dbReference type="CDD" id="cd00495">
    <property type="entry name" value="Ribosomal_L25_TL5_CTC"/>
    <property type="match status" value="1"/>
</dbReference>
<feature type="compositionally biased region" description="Basic and acidic residues" evidence="6">
    <location>
        <begin position="184"/>
        <end position="205"/>
    </location>
</feature>
<dbReference type="Pfam" id="PF14693">
    <property type="entry name" value="Ribosomal_TL5_C"/>
    <property type="match status" value="1"/>
</dbReference>
<dbReference type="HAMAP" id="MF_01334">
    <property type="entry name" value="Ribosomal_bL25_CTC"/>
    <property type="match status" value="1"/>
</dbReference>
<dbReference type="GO" id="GO:0006412">
    <property type="term" value="P:translation"/>
    <property type="evidence" value="ECO:0007669"/>
    <property type="project" value="UniProtKB-UniRule"/>
</dbReference>
<dbReference type="GO" id="GO:0003735">
    <property type="term" value="F:structural constituent of ribosome"/>
    <property type="evidence" value="ECO:0007669"/>
    <property type="project" value="InterPro"/>
</dbReference>
<dbReference type="Proteomes" id="UP000037267">
    <property type="component" value="Unassembled WGS sequence"/>
</dbReference>
<evidence type="ECO:0000259" key="7">
    <source>
        <dbReference type="Pfam" id="PF01386"/>
    </source>
</evidence>
<feature type="region of interest" description="Disordered" evidence="6">
    <location>
        <begin position="1"/>
        <end position="20"/>
    </location>
</feature>
<dbReference type="Gene3D" id="2.40.240.10">
    <property type="entry name" value="Ribosomal Protein L25, Chain P"/>
    <property type="match status" value="1"/>
</dbReference>
<keyword evidence="3 5" id="KW-0689">Ribosomal protein</keyword>
<name>A0A0L0W7I6_GOTPU</name>
<dbReference type="InterPro" id="IPR020930">
    <property type="entry name" value="Ribosomal_uL5_bac-type"/>
</dbReference>
<feature type="region of interest" description="Disordered" evidence="6">
    <location>
        <begin position="180"/>
        <end position="205"/>
    </location>
</feature>
<reference evidence="10" key="1">
    <citation type="submission" date="2015-07" db="EMBL/GenBank/DDBJ databases">
        <title>Draft genome sequence of the purine-degrading Gottschalkia purinilyticum DSM 1384 (formerly Clostridium purinilyticum).</title>
        <authorList>
            <person name="Poehlein A."/>
            <person name="Schiel-Bengelsdorf B."/>
            <person name="Bengelsdorf F.R."/>
            <person name="Daniel R."/>
            <person name="Duerre P."/>
        </authorList>
    </citation>
    <scope>NUCLEOTIDE SEQUENCE [LARGE SCALE GENOMIC DNA]</scope>
    <source>
        <strain evidence="10">DSM 1384</strain>
    </source>
</reference>
<dbReference type="InterPro" id="IPR029751">
    <property type="entry name" value="Ribosomal_L25_dom"/>
</dbReference>
<evidence type="ECO:0000313" key="10">
    <source>
        <dbReference type="Proteomes" id="UP000037267"/>
    </source>
</evidence>
<dbReference type="RefSeq" id="WP_050356096.1">
    <property type="nucleotide sequence ID" value="NZ_LGSS01000015.1"/>
</dbReference>
<dbReference type="EMBL" id="LGSS01000015">
    <property type="protein sequence ID" value="KNF07508.1"/>
    <property type="molecule type" value="Genomic_DNA"/>
</dbReference>
<keyword evidence="2 5" id="KW-0694">RNA-binding</keyword>
<evidence type="ECO:0000256" key="3">
    <source>
        <dbReference type="ARBA" id="ARBA00022980"/>
    </source>
</evidence>
<dbReference type="AlphaFoldDB" id="A0A0L0W7I6"/>
<dbReference type="InterPro" id="IPR001021">
    <property type="entry name" value="Ribosomal_bL25_long"/>
</dbReference>
<gene>
    <name evidence="5" type="primary">rplY</name>
    <name evidence="5" type="synonym">ctc</name>
    <name evidence="9" type="ORF">CLPU_15c00020</name>
</gene>
<sequence length="205" mass="22924">MNQSMMSCAMRSEVGSRQSNRTRNRGFIPAILYGRNFSNYPIEIDSKELSNIVRDYGENALVSLSIEGNMYTAMIKDIQRDAFEKDIIHIDLQQVDSTEKIQTSVPVLLTGKEYTVSSGIIQQQMDKLDVECYPNEIPKFVSVDVSQLGIGESIRVSDVEIGEELTVLNGREDVIASLSSGKMESAEKYSDEITPEDIPKEIEGK</sequence>
<organism evidence="9 10">
    <name type="scientific">Gottschalkia purinilytica</name>
    <name type="common">Clostridium purinilyticum</name>
    <dbReference type="NCBI Taxonomy" id="1503"/>
    <lineage>
        <taxon>Bacteria</taxon>
        <taxon>Bacillati</taxon>
        <taxon>Bacillota</taxon>
        <taxon>Tissierellia</taxon>
        <taxon>Tissierellales</taxon>
        <taxon>Gottschalkiaceae</taxon>
        <taxon>Gottschalkia</taxon>
    </lineage>
</organism>
<dbReference type="InterPro" id="IPR037121">
    <property type="entry name" value="Ribosomal_bL25_C"/>
</dbReference>
<evidence type="ECO:0000256" key="4">
    <source>
        <dbReference type="ARBA" id="ARBA00023274"/>
    </source>
</evidence>
<keyword evidence="4 5" id="KW-0687">Ribonucleoprotein</keyword>
<evidence type="ECO:0000256" key="1">
    <source>
        <dbReference type="ARBA" id="ARBA00022730"/>
    </source>
</evidence>
<protein>
    <recommendedName>
        <fullName evidence="5">Large ribosomal subunit protein bL25</fullName>
    </recommendedName>
    <alternativeName>
        <fullName evidence="5">General stress protein CTC</fullName>
    </alternativeName>
</protein>
<comment type="similarity">
    <text evidence="5">Belongs to the bacterial ribosomal protein bL25 family. CTC subfamily.</text>
</comment>
<comment type="subunit">
    <text evidence="5">Part of the 50S ribosomal subunit; part of the 5S rRNA/L5/L18/L25 subcomplex. Contacts the 5S rRNA. Binds to the 5S rRNA independently of L5 and L18.</text>
</comment>
<dbReference type="InterPro" id="IPR011035">
    <property type="entry name" value="Ribosomal_bL25/Gln-tRNA_synth"/>
</dbReference>
<dbReference type="GO" id="GO:0008097">
    <property type="term" value="F:5S rRNA binding"/>
    <property type="evidence" value="ECO:0007669"/>
    <property type="project" value="InterPro"/>
</dbReference>
<evidence type="ECO:0000259" key="8">
    <source>
        <dbReference type="Pfam" id="PF14693"/>
    </source>
</evidence>
<dbReference type="OrthoDB" id="9790002at2"/>
<dbReference type="SUPFAM" id="SSF50715">
    <property type="entry name" value="Ribosomal protein L25-like"/>
    <property type="match status" value="1"/>
</dbReference>
<accession>A0A0L0W7I6</accession>
<dbReference type="Gene3D" id="2.170.120.20">
    <property type="entry name" value="Ribosomal protein L25, beta domain"/>
    <property type="match status" value="1"/>
</dbReference>
<dbReference type="GO" id="GO:0022625">
    <property type="term" value="C:cytosolic large ribosomal subunit"/>
    <property type="evidence" value="ECO:0007669"/>
    <property type="project" value="TreeGrafter"/>
</dbReference>
<evidence type="ECO:0000256" key="5">
    <source>
        <dbReference type="HAMAP-Rule" id="MF_01334"/>
    </source>
</evidence>
<dbReference type="PANTHER" id="PTHR33284:SF1">
    <property type="entry name" value="RIBOSOMAL PROTEIN L25_GLN-TRNA SYNTHETASE, ANTI-CODON-BINDING DOMAIN-CONTAINING PROTEIN"/>
    <property type="match status" value="1"/>
</dbReference>
<dbReference type="PANTHER" id="PTHR33284">
    <property type="entry name" value="RIBOSOMAL PROTEIN L25/GLN-TRNA SYNTHETASE, ANTI-CODON-BINDING DOMAIN-CONTAINING PROTEIN"/>
    <property type="match status" value="1"/>
</dbReference>
<proteinExistence type="inferred from homology"/>
<feature type="domain" description="Large ribosomal subunit protein bL25 L25" evidence="7">
    <location>
        <begin position="8"/>
        <end position="92"/>
    </location>
</feature>
<dbReference type="Pfam" id="PF01386">
    <property type="entry name" value="Ribosomal_L25p"/>
    <property type="match status" value="1"/>
</dbReference>
<dbReference type="InterPro" id="IPR020057">
    <property type="entry name" value="Ribosomal_bL25_b-dom"/>
</dbReference>
<evidence type="ECO:0000256" key="6">
    <source>
        <dbReference type="SAM" id="MobiDB-lite"/>
    </source>
</evidence>
<keyword evidence="10" id="KW-1185">Reference proteome</keyword>
<keyword evidence="1 5" id="KW-0699">rRNA-binding</keyword>
<evidence type="ECO:0000256" key="2">
    <source>
        <dbReference type="ARBA" id="ARBA00022884"/>
    </source>
</evidence>
<dbReference type="NCBIfam" id="TIGR00731">
    <property type="entry name" value="bL25_bact_ctc"/>
    <property type="match status" value="1"/>
</dbReference>
<dbReference type="STRING" id="1503.CLPU_15c00020"/>
<dbReference type="InterPro" id="IPR020056">
    <property type="entry name" value="Rbsml_bL25/Gln-tRNA_synth_N"/>
</dbReference>
<evidence type="ECO:0000313" key="9">
    <source>
        <dbReference type="EMBL" id="KNF07508.1"/>
    </source>
</evidence>
<comment type="caution">
    <text evidence="9">The sequence shown here is derived from an EMBL/GenBank/DDBJ whole genome shotgun (WGS) entry which is preliminary data.</text>
</comment>
<comment type="function">
    <text evidence="5">This is one of the proteins that binds to the 5S RNA in the ribosome where it forms part of the central protuberance.</text>
</comment>
<feature type="domain" description="Large ribosomal subunit protein bL25 beta" evidence="8">
    <location>
        <begin position="100"/>
        <end position="179"/>
    </location>
</feature>